<feature type="region of interest" description="Disordered" evidence="1">
    <location>
        <begin position="96"/>
        <end position="115"/>
    </location>
</feature>
<protein>
    <submittedName>
        <fullName evidence="2">Uncharacterized protein</fullName>
    </submittedName>
</protein>
<reference evidence="2" key="1">
    <citation type="journal article" date="2021" name="Open Biol.">
        <title>Shared evolutionary footprints suggest mitochondrial oxidative damage underlies multiple complex I losses in fungi.</title>
        <authorList>
            <person name="Schikora-Tamarit M.A."/>
            <person name="Marcet-Houben M."/>
            <person name="Nosek J."/>
            <person name="Gabaldon T."/>
        </authorList>
    </citation>
    <scope>NUCLEOTIDE SEQUENCE</scope>
    <source>
        <strain evidence="2">CBS2887</strain>
    </source>
</reference>
<gene>
    <name evidence="2" type="ORF">WICPIJ_008618</name>
</gene>
<dbReference type="AlphaFoldDB" id="A0A9P8PXL8"/>
<feature type="region of interest" description="Disordered" evidence="1">
    <location>
        <begin position="165"/>
        <end position="201"/>
    </location>
</feature>
<organism evidence="2 3">
    <name type="scientific">Wickerhamomyces pijperi</name>
    <name type="common">Yeast</name>
    <name type="synonym">Pichia pijperi</name>
    <dbReference type="NCBI Taxonomy" id="599730"/>
    <lineage>
        <taxon>Eukaryota</taxon>
        <taxon>Fungi</taxon>
        <taxon>Dikarya</taxon>
        <taxon>Ascomycota</taxon>
        <taxon>Saccharomycotina</taxon>
        <taxon>Saccharomycetes</taxon>
        <taxon>Phaffomycetales</taxon>
        <taxon>Wickerhamomycetaceae</taxon>
        <taxon>Wickerhamomyces</taxon>
    </lineage>
</organism>
<dbReference type="EMBL" id="JAEUBG010004940">
    <property type="protein sequence ID" value="KAH3679425.1"/>
    <property type="molecule type" value="Genomic_DNA"/>
</dbReference>
<evidence type="ECO:0000313" key="2">
    <source>
        <dbReference type="EMBL" id="KAH3679425.1"/>
    </source>
</evidence>
<dbReference type="Proteomes" id="UP000774326">
    <property type="component" value="Unassembled WGS sequence"/>
</dbReference>
<reference evidence="2" key="2">
    <citation type="submission" date="2021-01" db="EMBL/GenBank/DDBJ databases">
        <authorList>
            <person name="Schikora-Tamarit M.A."/>
        </authorList>
    </citation>
    <scope>NUCLEOTIDE SEQUENCE</scope>
    <source>
        <strain evidence="2">CBS2887</strain>
    </source>
</reference>
<sequence length="201" mass="22633">MSQKDTIIISELSRAQTLLLPPKIKSIIKEYEQTNSEQPVVSNWVELFGLGRLVIVFTSTEAASAVYSSIKTSDHYLSNSDQFSVNLSETILKRHKSQESLREPPSPLEGLNETGLYREPTPLLMKARSNSIDLTDLNIPNHDTNIKSNQTLTLLEPLQIPKKLSPIKTNFDSIDQLEQPRSDKQPSPMSPTITFERVEDV</sequence>
<proteinExistence type="predicted"/>
<name>A0A9P8PXL8_WICPI</name>
<dbReference type="OrthoDB" id="4069757at2759"/>
<comment type="caution">
    <text evidence="2">The sequence shown here is derived from an EMBL/GenBank/DDBJ whole genome shotgun (WGS) entry which is preliminary data.</text>
</comment>
<keyword evidence="3" id="KW-1185">Reference proteome</keyword>
<evidence type="ECO:0000313" key="3">
    <source>
        <dbReference type="Proteomes" id="UP000774326"/>
    </source>
</evidence>
<evidence type="ECO:0000256" key="1">
    <source>
        <dbReference type="SAM" id="MobiDB-lite"/>
    </source>
</evidence>
<accession>A0A9P8PXL8</accession>